<sequence length="407" mass="43211">MKRKTLFKNAVISAAALITVSAVIYSCKKNVQNENPGLAGASFFTEMKSVTPTAMEISAHQVELGFKRDKSSNGAIPTAFELNMPGGKNYQVAVTSKSKGFGGVDIYVGTVKDDLAKGPASKMRNFTLVDDPKNNAVFADFSIDKVNYTLSKKEDNTFRLSAIKPVEKNEKDAIPASRSAKQAATELAVAAGEQCNGIYIIDLFVGYSNQAVASIGAGNLIAYANDMVASVNNGLANSQVDNVRVRLVGTGTNPNNPGVVPQALDDGPTWFASGLASTGADLLCLVQQPTNAPGSAGGYGNMPGWVAVAGANWTTVYRHEIGHNLGSNHCEPGIRPYAAGYDNGHWATHMCNNSVNYYSNPDVLDDQGHPLGNANTANNARLWRERAAEMSGRVAHILPFTDCTSTQ</sequence>
<evidence type="ECO:0000256" key="1">
    <source>
        <dbReference type="SAM" id="SignalP"/>
    </source>
</evidence>
<keyword evidence="3" id="KW-1185">Reference proteome</keyword>
<name>A0A848GTY8_9BACT</name>
<proteinExistence type="predicted"/>
<evidence type="ECO:0000313" key="3">
    <source>
        <dbReference type="Proteomes" id="UP000583266"/>
    </source>
</evidence>
<dbReference type="AlphaFoldDB" id="A0A848GTY8"/>
<evidence type="ECO:0000313" key="2">
    <source>
        <dbReference type="EMBL" id="NML40100.1"/>
    </source>
</evidence>
<comment type="caution">
    <text evidence="2">The sequence shown here is derived from an EMBL/GenBank/DDBJ whole genome shotgun (WGS) entry which is preliminary data.</text>
</comment>
<keyword evidence="1" id="KW-0732">Signal</keyword>
<organism evidence="2 3">
    <name type="scientific">Chitinophaga fulva</name>
    <dbReference type="NCBI Taxonomy" id="2728842"/>
    <lineage>
        <taxon>Bacteria</taxon>
        <taxon>Pseudomonadati</taxon>
        <taxon>Bacteroidota</taxon>
        <taxon>Chitinophagia</taxon>
        <taxon>Chitinophagales</taxon>
        <taxon>Chitinophagaceae</taxon>
        <taxon>Chitinophaga</taxon>
    </lineage>
</organism>
<dbReference type="SUPFAM" id="SSF55486">
    <property type="entry name" value="Metalloproteases ('zincins'), catalytic domain"/>
    <property type="match status" value="1"/>
</dbReference>
<feature type="signal peptide" evidence="1">
    <location>
        <begin position="1"/>
        <end position="24"/>
    </location>
</feature>
<reference evidence="2 3" key="1">
    <citation type="submission" date="2020-04" db="EMBL/GenBank/DDBJ databases">
        <title>Chitinophaga sp. G-6-1-13 sp. nov., isolated from soil.</title>
        <authorList>
            <person name="Dahal R.H."/>
            <person name="Chaudhary D.K."/>
        </authorList>
    </citation>
    <scope>NUCLEOTIDE SEQUENCE [LARGE SCALE GENOMIC DNA]</scope>
    <source>
        <strain evidence="2 3">G-6-1-13</strain>
    </source>
</reference>
<dbReference type="Proteomes" id="UP000583266">
    <property type="component" value="Unassembled WGS sequence"/>
</dbReference>
<accession>A0A848GTY8</accession>
<gene>
    <name evidence="2" type="ORF">HHL17_23065</name>
</gene>
<protein>
    <submittedName>
        <fullName evidence="2">Uncharacterized protein</fullName>
    </submittedName>
</protein>
<dbReference type="RefSeq" id="WP_169227135.1">
    <property type="nucleotide sequence ID" value="NZ_JABBGC010000002.1"/>
</dbReference>
<feature type="chain" id="PRO_5032365466" evidence="1">
    <location>
        <begin position="25"/>
        <end position="407"/>
    </location>
</feature>
<dbReference type="EMBL" id="JABBGC010000002">
    <property type="protein sequence ID" value="NML40100.1"/>
    <property type="molecule type" value="Genomic_DNA"/>
</dbReference>
<dbReference type="PROSITE" id="PS51257">
    <property type="entry name" value="PROKAR_LIPOPROTEIN"/>
    <property type="match status" value="1"/>
</dbReference>